<keyword evidence="6 8" id="KW-0472">Membrane</keyword>
<feature type="transmembrane region" description="Helical" evidence="8">
    <location>
        <begin position="91"/>
        <end position="112"/>
    </location>
</feature>
<dbReference type="SUPFAM" id="SSF103473">
    <property type="entry name" value="MFS general substrate transporter"/>
    <property type="match status" value="1"/>
</dbReference>
<dbReference type="CDD" id="cd17325">
    <property type="entry name" value="MFS_MdtG_SLC18_like"/>
    <property type="match status" value="1"/>
</dbReference>
<dbReference type="Proteomes" id="UP000184300">
    <property type="component" value="Unassembled WGS sequence"/>
</dbReference>
<evidence type="ECO:0000256" key="5">
    <source>
        <dbReference type="ARBA" id="ARBA00022989"/>
    </source>
</evidence>
<feature type="transmembrane region" description="Helical" evidence="8">
    <location>
        <begin position="176"/>
        <end position="196"/>
    </location>
</feature>
<gene>
    <name evidence="10" type="ORF">ASPGLDRAFT_134584</name>
</gene>
<evidence type="ECO:0000313" key="10">
    <source>
        <dbReference type="EMBL" id="OJJ80564.1"/>
    </source>
</evidence>
<dbReference type="RefSeq" id="XP_022397262.1">
    <property type="nucleotide sequence ID" value="XM_022541307.1"/>
</dbReference>
<dbReference type="PANTHER" id="PTHR23506">
    <property type="entry name" value="GH10249P"/>
    <property type="match status" value="1"/>
</dbReference>
<dbReference type="InterPro" id="IPR036259">
    <property type="entry name" value="MFS_trans_sf"/>
</dbReference>
<feature type="domain" description="Major facilitator superfamily (MFS) profile" evidence="9">
    <location>
        <begin position="21"/>
        <end position="460"/>
    </location>
</feature>
<dbReference type="GO" id="GO:0016020">
    <property type="term" value="C:membrane"/>
    <property type="evidence" value="ECO:0007669"/>
    <property type="project" value="UniProtKB-SubCell"/>
</dbReference>
<proteinExistence type="inferred from homology"/>
<dbReference type="InterPro" id="IPR011701">
    <property type="entry name" value="MFS"/>
</dbReference>
<sequence>MADIPWGFQWRSSKSFIVACIIIALFSDTFLYGFIVPILSYMLEDRLQVDPSHTQPLTSAILAIHGAVAIVTGPIIGHFADQSPNRKTPLLYSLSGCLVGTVLVACAPSLWMLFLGRVLQGISGSAIWIIGLATIADAVGEEHMGKIMGVVNSFVTSGIILGPMVSGLLLRAVGYWGTWAPLFVVLGLDMIARLVMIENPQKFKSAPSSSGASTATNPNGDISEDRALLAEDNAATVTGYQSTSSTVPEQAKNDIDLSTSPAFYRAMLTNGRVVTALLISTTSSSVMTSFDATLPLHVRDVFGWGPSNTGMMFFCLEIPCIFIGPLSGWLRDRVGIRIPATLGLVALVPLLWLLGVPGDRHFPWASADTRGLPIYIACMFGIGAVSPFLSGVGTLELTAVVKEHLEENPNVFGLHGGYSRAYSISDVAAAVAMMLGPIVSGSLHQAIGYYYMNLIFGMGI</sequence>
<evidence type="ECO:0000256" key="7">
    <source>
        <dbReference type="SAM" id="MobiDB-lite"/>
    </source>
</evidence>
<keyword evidence="11" id="KW-1185">Reference proteome</keyword>
<comment type="similarity">
    <text evidence="2">Belongs to the major facilitator superfamily. Vesicular transporter family.</text>
</comment>
<evidence type="ECO:0000256" key="4">
    <source>
        <dbReference type="ARBA" id="ARBA00022692"/>
    </source>
</evidence>
<feature type="compositionally biased region" description="Low complexity" evidence="7">
    <location>
        <begin position="205"/>
        <end position="219"/>
    </location>
</feature>
<dbReference type="PRINTS" id="PR01035">
    <property type="entry name" value="TCRTETA"/>
</dbReference>
<keyword evidence="4 8" id="KW-0812">Transmembrane</keyword>
<dbReference type="InterPro" id="IPR020846">
    <property type="entry name" value="MFS_dom"/>
</dbReference>
<evidence type="ECO:0000256" key="8">
    <source>
        <dbReference type="SAM" id="Phobius"/>
    </source>
</evidence>
<evidence type="ECO:0000256" key="2">
    <source>
        <dbReference type="ARBA" id="ARBA00006829"/>
    </source>
</evidence>
<keyword evidence="5 8" id="KW-1133">Transmembrane helix</keyword>
<dbReference type="InterPro" id="IPR050930">
    <property type="entry name" value="MFS_Vesicular_Transporter"/>
</dbReference>
<dbReference type="AlphaFoldDB" id="A0A1L9V9F8"/>
<comment type="subcellular location">
    <subcellularLocation>
        <location evidence="1">Membrane</location>
        <topology evidence="1">Multi-pass membrane protein</topology>
    </subcellularLocation>
</comment>
<dbReference type="OrthoDB" id="5086884at2759"/>
<reference evidence="11" key="1">
    <citation type="journal article" date="2017" name="Genome Biol.">
        <title>Comparative genomics reveals high biological diversity and specific adaptations in the industrially and medically important fungal genus Aspergillus.</title>
        <authorList>
            <person name="de Vries R.P."/>
            <person name="Riley R."/>
            <person name="Wiebenga A."/>
            <person name="Aguilar-Osorio G."/>
            <person name="Amillis S."/>
            <person name="Uchima C.A."/>
            <person name="Anderluh G."/>
            <person name="Asadollahi M."/>
            <person name="Askin M."/>
            <person name="Barry K."/>
            <person name="Battaglia E."/>
            <person name="Bayram O."/>
            <person name="Benocci T."/>
            <person name="Braus-Stromeyer S.A."/>
            <person name="Caldana C."/>
            <person name="Canovas D."/>
            <person name="Cerqueira G.C."/>
            <person name="Chen F."/>
            <person name="Chen W."/>
            <person name="Choi C."/>
            <person name="Clum A."/>
            <person name="Dos Santos R.A."/>
            <person name="Damasio A.R."/>
            <person name="Diallinas G."/>
            <person name="Emri T."/>
            <person name="Fekete E."/>
            <person name="Flipphi M."/>
            <person name="Freyberg S."/>
            <person name="Gallo A."/>
            <person name="Gournas C."/>
            <person name="Habgood R."/>
            <person name="Hainaut M."/>
            <person name="Harispe M.L."/>
            <person name="Henrissat B."/>
            <person name="Hilden K.S."/>
            <person name="Hope R."/>
            <person name="Hossain A."/>
            <person name="Karabika E."/>
            <person name="Karaffa L."/>
            <person name="Karanyi Z."/>
            <person name="Krasevec N."/>
            <person name="Kuo A."/>
            <person name="Kusch H."/>
            <person name="LaButti K."/>
            <person name="Lagendijk E.L."/>
            <person name="Lapidus A."/>
            <person name="Levasseur A."/>
            <person name="Lindquist E."/>
            <person name="Lipzen A."/>
            <person name="Logrieco A.F."/>
            <person name="MacCabe A."/>
            <person name="Maekelae M.R."/>
            <person name="Malavazi I."/>
            <person name="Melin P."/>
            <person name="Meyer V."/>
            <person name="Mielnichuk N."/>
            <person name="Miskei M."/>
            <person name="Molnar A.P."/>
            <person name="Mule G."/>
            <person name="Ngan C.Y."/>
            <person name="Orejas M."/>
            <person name="Orosz E."/>
            <person name="Ouedraogo J.P."/>
            <person name="Overkamp K.M."/>
            <person name="Park H.-S."/>
            <person name="Perrone G."/>
            <person name="Piumi F."/>
            <person name="Punt P.J."/>
            <person name="Ram A.F."/>
            <person name="Ramon A."/>
            <person name="Rauscher S."/>
            <person name="Record E."/>
            <person name="Riano-Pachon D.M."/>
            <person name="Robert V."/>
            <person name="Roehrig J."/>
            <person name="Ruller R."/>
            <person name="Salamov A."/>
            <person name="Salih N.S."/>
            <person name="Samson R.A."/>
            <person name="Sandor E."/>
            <person name="Sanguinetti M."/>
            <person name="Schuetze T."/>
            <person name="Sepcic K."/>
            <person name="Shelest E."/>
            <person name="Sherlock G."/>
            <person name="Sophianopoulou V."/>
            <person name="Squina F.M."/>
            <person name="Sun H."/>
            <person name="Susca A."/>
            <person name="Todd R.B."/>
            <person name="Tsang A."/>
            <person name="Unkles S.E."/>
            <person name="van de Wiele N."/>
            <person name="van Rossen-Uffink D."/>
            <person name="Oliveira J.V."/>
            <person name="Vesth T.C."/>
            <person name="Visser J."/>
            <person name="Yu J.-H."/>
            <person name="Zhou M."/>
            <person name="Andersen M.R."/>
            <person name="Archer D.B."/>
            <person name="Baker S.E."/>
            <person name="Benoit I."/>
            <person name="Brakhage A.A."/>
            <person name="Braus G.H."/>
            <person name="Fischer R."/>
            <person name="Frisvad J.C."/>
            <person name="Goldman G.H."/>
            <person name="Houbraken J."/>
            <person name="Oakley B."/>
            <person name="Pocsi I."/>
            <person name="Scazzocchio C."/>
            <person name="Seiboth B."/>
            <person name="vanKuyk P.A."/>
            <person name="Wortman J."/>
            <person name="Dyer P.S."/>
            <person name="Grigoriev I.V."/>
        </authorList>
    </citation>
    <scope>NUCLEOTIDE SEQUENCE [LARGE SCALE GENOMIC DNA]</scope>
    <source>
        <strain evidence="11">CBS 516.65</strain>
    </source>
</reference>
<feature type="transmembrane region" description="Helical" evidence="8">
    <location>
        <begin position="273"/>
        <end position="290"/>
    </location>
</feature>
<dbReference type="PANTHER" id="PTHR23506:SF35">
    <property type="entry name" value="MAJOR FACILITATOR SUPERFAMILY (MFS) PROFILE DOMAIN-CONTAINING PROTEIN-RELATED"/>
    <property type="match status" value="1"/>
</dbReference>
<keyword evidence="3" id="KW-0813">Transport</keyword>
<feature type="region of interest" description="Disordered" evidence="7">
    <location>
        <begin position="203"/>
        <end position="222"/>
    </location>
</feature>
<dbReference type="GeneID" id="34457568"/>
<evidence type="ECO:0000259" key="9">
    <source>
        <dbReference type="PROSITE" id="PS50850"/>
    </source>
</evidence>
<dbReference type="Pfam" id="PF07690">
    <property type="entry name" value="MFS_1"/>
    <property type="match status" value="1"/>
</dbReference>
<feature type="transmembrane region" description="Helical" evidence="8">
    <location>
        <begin position="310"/>
        <end position="329"/>
    </location>
</feature>
<dbReference type="PROSITE" id="PS50850">
    <property type="entry name" value="MFS"/>
    <property type="match status" value="1"/>
</dbReference>
<feature type="transmembrane region" description="Helical" evidence="8">
    <location>
        <begin position="118"/>
        <end position="139"/>
    </location>
</feature>
<feature type="transmembrane region" description="Helical" evidence="8">
    <location>
        <begin position="59"/>
        <end position="79"/>
    </location>
</feature>
<evidence type="ECO:0000256" key="6">
    <source>
        <dbReference type="ARBA" id="ARBA00023136"/>
    </source>
</evidence>
<protein>
    <recommendedName>
        <fullName evidence="9">Major facilitator superfamily (MFS) profile domain-containing protein</fullName>
    </recommendedName>
</protein>
<evidence type="ECO:0000256" key="3">
    <source>
        <dbReference type="ARBA" id="ARBA00022448"/>
    </source>
</evidence>
<organism evidence="10 11">
    <name type="scientific">Aspergillus glaucus CBS 516.65</name>
    <dbReference type="NCBI Taxonomy" id="1160497"/>
    <lineage>
        <taxon>Eukaryota</taxon>
        <taxon>Fungi</taxon>
        <taxon>Dikarya</taxon>
        <taxon>Ascomycota</taxon>
        <taxon>Pezizomycotina</taxon>
        <taxon>Eurotiomycetes</taxon>
        <taxon>Eurotiomycetidae</taxon>
        <taxon>Eurotiales</taxon>
        <taxon>Aspergillaceae</taxon>
        <taxon>Aspergillus</taxon>
        <taxon>Aspergillus subgen. Aspergillus</taxon>
    </lineage>
</organism>
<accession>A0A1L9V9F8</accession>
<dbReference type="EMBL" id="KV878910">
    <property type="protein sequence ID" value="OJJ80564.1"/>
    <property type="molecule type" value="Genomic_DNA"/>
</dbReference>
<evidence type="ECO:0000256" key="1">
    <source>
        <dbReference type="ARBA" id="ARBA00004141"/>
    </source>
</evidence>
<dbReference type="STRING" id="1160497.A0A1L9V9F8"/>
<name>A0A1L9V9F8_ASPGL</name>
<feature type="transmembrane region" description="Helical" evidence="8">
    <location>
        <begin position="16"/>
        <end position="39"/>
    </location>
</feature>
<feature type="transmembrane region" description="Helical" evidence="8">
    <location>
        <begin position="151"/>
        <end position="170"/>
    </location>
</feature>
<evidence type="ECO:0000313" key="11">
    <source>
        <dbReference type="Proteomes" id="UP000184300"/>
    </source>
</evidence>
<dbReference type="GO" id="GO:0022857">
    <property type="term" value="F:transmembrane transporter activity"/>
    <property type="evidence" value="ECO:0007669"/>
    <property type="project" value="InterPro"/>
</dbReference>
<feature type="transmembrane region" description="Helical" evidence="8">
    <location>
        <begin position="374"/>
        <end position="395"/>
    </location>
</feature>
<dbReference type="VEuPathDB" id="FungiDB:ASPGLDRAFT_134584"/>
<feature type="transmembrane region" description="Helical" evidence="8">
    <location>
        <begin position="336"/>
        <end position="354"/>
    </location>
</feature>
<dbReference type="InterPro" id="IPR001958">
    <property type="entry name" value="Tet-R_TetA/multi-R_MdtG-like"/>
</dbReference>
<dbReference type="Gene3D" id="1.20.1250.20">
    <property type="entry name" value="MFS general substrate transporter like domains"/>
    <property type="match status" value="1"/>
</dbReference>